<gene>
    <name evidence="1" type="ORF">BN8_01457</name>
</gene>
<accession>I2GEX9</accession>
<organism evidence="1 2">
    <name type="scientific">Fibrisoma limi BUZ 3</name>
    <dbReference type="NCBI Taxonomy" id="1185876"/>
    <lineage>
        <taxon>Bacteria</taxon>
        <taxon>Pseudomonadati</taxon>
        <taxon>Bacteroidota</taxon>
        <taxon>Cytophagia</taxon>
        <taxon>Cytophagales</taxon>
        <taxon>Spirosomataceae</taxon>
        <taxon>Fibrisoma</taxon>
    </lineage>
</organism>
<comment type="caution">
    <text evidence="1">The sequence shown here is derived from an EMBL/GenBank/DDBJ whole genome shotgun (WGS) entry which is preliminary data.</text>
</comment>
<reference evidence="1 2" key="1">
    <citation type="journal article" date="2012" name="J. Bacteriol.">
        <title>Genome Sequence of the Filamentous Bacterium Fibrisoma limi BUZ 3T.</title>
        <authorList>
            <person name="Filippini M."/>
            <person name="Qi W."/>
            <person name="Jaenicke S."/>
            <person name="Goesmann A."/>
            <person name="Smits T.H."/>
            <person name="Bagheri H.C."/>
        </authorList>
    </citation>
    <scope>NUCLEOTIDE SEQUENCE [LARGE SCALE GENOMIC DNA]</scope>
    <source>
        <strain evidence="2">BUZ 3T</strain>
    </source>
</reference>
<dbReference type="AlphaFoldDB" id="I2GEX9"/>
<dbReference type="STRING" id="1185876.BN8_01457"/>
<name>I2GEX9_9BACT</name>
<keyword evidence="2" id="KW-1185">Reference proteome</keyword>
<proteinExistence type="predicted"/>
<dbReference type="Proteomes" id="UP000009309">
    <property type="component" value="Unassembled WGS sequence"/>
</dbReference>
<evidence type="ECO:0000313" key="2">
    <source>
        <dbReference type="Proteomes" id="UP000009309"/>
    </source>
</evidence>
<dbReference type="EMBL" id="CAIT01000005">
    <property type="protein sequence ID" value="CCH52454.1"/>
    <property type="molecule type" value="Genomic_DNA"/>
</dbReference>
<evidence type="ECO:0000313" key="1">
    <source>
        <dbReference type="EMBL" id="CCH52454.1"/>
    </source>
</evidence>
<dbReference type="RefSeq" id="WP_009281038.1">
    <property type="nucleotide sequence ID" value="NZ_CAIT01000005.1"/>
</dbReference>
<dbReference type="OrthoDB" id="1444051at2"/>
<protein>
    <submittedName>
        <fullName evidence="1">Uncharacterized protein</fullName>
    </submittedName>
</protein>
<sequence length="72" mass="8616">MRPELEEIQRLEEYLAGALPEEQQLDVAVRLLWDQELQRKLAGQKLAYKILRLFGRRKLRTELETIHVRLFG</sequence>